<dbReference type="InterPro" id="IPR020846">
    <property type="entry name" value="MFS_dom"/>
</dbReference>
<feature type="domain" description="Major facilitator superfamily (MFS) profile" evidence="5">
    <location>
        <begin position="8"/>
        <end position="386"/>
    </location>
</feature>
<dbReference type="InterPro" id="IPR011701">
    <property type="entry name" value="MFS"/>
</dbReference>
<organism evidence="6 7">
    <name type="scientific">Parasutterella excrementihominis</name>
    <dbReference type="NCBI Taxonomy" id="487175"/>
    <lineage>
        <taxon>Bacteria</taxon>
        <taxon>Pseudomonadati</taxon>
        <taxon>Pseudomonadota</taxon>
        <taxon>Betaproteobacteria</taxon>
        <taxon>Burkholderiales</taxon>
        <taxon>Sutterellaceae</taxon>
        <taxon>Parasutterella</taxon>
    </lineage>
</organism>
<dbReference type="EMBL" id="WNCL01000036">
    <property type="protein sequence ID" value="MTU43939.1"/>
    <property type="molecule type" value="Genomic_DNA"/>
</dbReference>
<gene>
    <name evidence="6" type="ORF">GMD42_10005</name>
</gene>
<dbReference type="InterPro" id="IPR051788">
    <property type="entry name" value="MFS_Transporter"/>
</dbReference>
<evidence type="ECO:0000256" key="4">
    <source>
        <dbReference type="ARBA" id="ARBA00023136"/>
    </source>
</evidence>
<name>A0A6I3S9N1_9BURK</name>
<reference evidence="6 7" key="1">
    <citation type="journal article" date="2019" name="Nat. Med.">
        <title>A library of human gut bacterial isolates paired with longitudinal multiomics data enables mechanistic microbiome research.</title>
        <authorList>
            <person name="Poyet M."/>
            <person name="Groussin M."/>
            <person name="Gibbons S.M."/>
            <person name="Avila-Pacheco J."/>
            <person name="Jiang X."/>
            <person name="Kearney S.M."/>
            <person name="Perrotta A.R."/>
            <person name="Berdy B."/>
            <person name="Zhao S."/>
            <person name="Lieberman T.D."/>
            <person name="Swanson P.K."/>
            <person name="Smith M."/>
            <person name="Roesemann S."/>
            <person name="Alexander J.E."/>
            <person name="Rich S.A."/>
            <person name="Livny J."/>
            <person name="Vlamakis H."/>
            <person name="Clish C."/>
            <person name="Bullock K."/>
            <person name="Deik A."/>
            <person name="Scott J."/>
            <person name="Pierce K.A."/>
            <person name="Xavier R.J."/>
            <person name="Alm E.J."/>
        </authorList>
    </citation>
    <scope>NUCLEOTIDE SEQUENCE [LARGE SCALE GENOMIC DNA]</scope>
    <source>
        <strain evidence="6 7">BIOML-A2</strain>
    </source>
</reference>
<comment type="subcellular location">
    <subcellularLocation>
        <location evidence="1">Membrane</location>
        <topology evidence="1">Multi-pass membrane protein</topology>
    </subcellularLocation>
</comment>
<dbReference type="PANTHER" id="PTHR23514:SF13">
    <property type="entry name" value="INNER MEMBRANE PROTEIN YBJJ"/>
    <property type="match status" value="1"/>
</dbReference>
<dbReference type="Proteomes" id="UP000462362">
    <property type="component" value="Unassembled WGS sequence"/>
</dbReference>
<dbReference type="RefSeq" id="WP_151850408.1">
    <property type="nucleotide sequence ID" value="NZ_JAXXAX010000027.1"/>
</dbReference>
<dbReference type="AlphaFoldDB" id="A0A6I3S9N1"/>
<keyword evidence="4" id="KW-0472">Membrane</keyword>
<comment type="caution">
    <text evidence="6">The sequence shown here is derived from an EMBL/GenBank/DDBJ whole genome shotgun (WGS) entry which is preliminary data.</text>
</comment>
<proteinExistence type="predicted"/>
<dbReference type="InterPro" id="IPR036259">
    <property type="entry name" value="MFS_trans_sf"/>
</dbReference>
<protein>
    <submittedName>
        <fullName evidence="6">MFS transporter</fullName>
    </submittedName>
</protein>
<evidence type="ECO:0000313" key="7">
    <source>
        <dbReference type="Proteomes" id="UP000462362"/>
    </source>
</evidence>
<dbReference type="PANTHER" id="PTHR23514">
    <property type="entry name" value="BYPASS OF STOP CODON PROTEIN 6"/>
    <property type="match status" value="1"/>
</dbReference>
<evidence type="ECO:0000256" key="2">
    <source>
        <dbReference type="ARBA" id="ARBA00022692"/>
    </source>
</evidence>
<accession>A0A6I3S9N1</accession>
<evidence type="ECO:0000313" key="6">
    <source>
        <dbReference type="EMBL" id="MTU43939.1"/>
    </source>
</evidence>
<evidence type="ECO:0000256" key="3">
    <source>
        <dbReference type="ARBA" id="ARBA00022989"/>
    </source>
</evidence>
<dbReference type="Pfam" id="PF07690">
    <property type="entry name" value="MFS_1"/>
    <property type="match status" value="1"/>
</dbReference>
<dbReference type="GO" id="GO:0016020">
    <property type="term" value="C:membrane"/>
    <property type="evidence" value="ECO:0007669"/>
    <property type="project" value="UniProtKB-SubCell"/>
</dbReference>
<dbReference type="GO" id="GO:0022857">
    <property type="term" value="F:transmembrane transporter activity"/>
    <property type="evidence" value="ECO:0007669"/>
    <property type="project" value="InterPro"/>
</dbReference>
<keyword evidence="3" id="KW-1133">Transmembrane helix</keyword>
<dbReference type="Gene3D" id="1.20.1250.20">
    <property type="entry name" value="MFS general substrate transporter like domains"/>
    <property type="match status" value="1"/>
</dbReference>
<evidence type="ECO:0000256" key="1">
    <source>
        <dbReference type="ARBA" id="ARBA00004141"/>
    </source>
</evidence>
<evidence type="ECO:0000259" key="5">
    <source>
        <dbReference type="PROSITE" id="PS50850"/>
    </source>
</evidence>
<keyword evidence="2" id="KW-0812">Transmembrane</keyword>
<dbReference type="SUPFAM" id="SSF103473">
    <property type="entry name" value="MFS general substrate transporter"/>
    <property type="match status" value="1"/>
</dbReference>
<sequence>MFSEAVKNKLSCAAFFFLPGLSYSLVTSRMPAIKESAQIDDLQLGIALFCLGIAGCIGLFFSSRLVRLLKDRPTIAAGASLSTIGLVIAGYANSFASLVSGFAVIGFGIGLTDALMNAQGMFYERRYKTRSMNLFHAFFSLGGIVGSLTASLCAYLGLSPLFSFLVLVVPWTVVCLFGCRYLQEEDQTKKASTASKSSVAKRSSYPLVLICFGLLSWLAYDIEGSVAEWGSVYMVSSKEADQAVAALVYGLFSGTIFVVRLFGDRLRESVGDFRLLPICSLIAFFGMSIVLLSASPASALCGYIIMGLGLAPVVPTIFSLAGKCKGISASEASSFIAIVAYGGLLVVPPTLGWIASHSSLGTALCLVLVFCALAFVISLILPRLKNQLNLSGSLEP</sequence>
<dbReference type="CDD" id="cd17393">
    <property type="entry name" value="MFS_MosC_like"/>
    <property type="match status" value="1"/>
</dbReference>
<dbReference type="PROSITE" id="PS50850">
    <property type="entry name" value="MFS"/>
    <property type="match status" value="1"/>
</dbReference>